<protein>
    <submittedName>
        <fullName evidence="6">LysR family transcriptional regulator</fullName>
    </submittedName>
</protein>
<keyword evidence="2" id="KW-0805">Transcription regulation</keyword>
<evidence type="ECO:0000256" key="4">
    <source>
        <dbReference type="ARBA" id="ARBA00023163"/>
    </source>
</evidence>
<organism evidence="6 7">
    <name type="scientific">Paenibacillus puldeungensis</name>
    <dbReference type="NCBI Taxonomy" id="696536"/>
    <lineage>
        <taxon>Bacteria</taxon>
        <taxon>Bacillati</taxon>
        <taxon>Bacillota</taxon>
        <taxon>Bacilli</taxon>
        <taxon>Bacillales</taxon>
        <taxon>Paenibacillaceae</taxon>
        <taxon>Paenibacillus</taxon>
    </lineage>
</organism>
<evidence type="ECO:0000256" key="1">
    <source>
        <dbReference type="ARBA" id="ARBA00009437"/>
    </source>
</evidence>
<dbReference type="Pfam" id="PF03466">
    <property type="entry name" value="LysR_substrate"/>
    <property type="match status" value="1"/>
</dbReference>
<keyword evidence="3" id="KW-0238">DNA-binding</keyword>
<dbReference type="Gene3D" id="3.40.190.290">
    <property type="match status" value="1"/>
</dbReference>
<dbReference type="PANTHER" id="PTHR30126:SF64">
    <property type="entry name" value="HTH-TYPE TRANSCRIPTIONAL REGULATOR CITR"/>
    <property type="match status" value="1"/>
</dbReference>
<evidence type="ECO:0000256" key="3">
    <source>
        <dbReference type="ARBA" id="ARBA00023125"/>
    </source>
</evidence>
<gene>
    <name evidence="6" type="ORF">ACFQ3W_12550</name>
</gene>
<dbReference type="InterPro" id="IPR036390">
    <property type="entry name" value="WH_DNA-bd_sf"/>
</dbReference>
<keyword evidence="4" id="KW-0804">Transcription</keyword>
<dbReference type="PRINTS" id="PR00039">
    <property type="entry name" value="HTHLYSR"/>
</dbReference>
<comment type="caution">
    <text evidence="6">The sequence shown here is derived from an EMBL/GenBank/DDBJ whole genome shotgun (WGS) entry which is preliminary data.</text>
</comment>
<name>A0ABW3RYN0_9BACL</name>
<keyword evidence="7" id="KW-1185">Reference proteome</keyword>
<reference evidence="7" key="1">
    <citation type="journal article" date="2019" name="Int. J. Syst. Evol. Microbiol.">
        <title>The Global Catalogue of Microorganisms (GCM) 10K type strain sequencing project: providing services to taxonomists for standard genome sequencing and annotation.</title>
        <authorList>
            <consortium name="The Broad Institute Genomics Platform"/>
            <consortium name="The Broad Institute Genome Sequencing Center for Infectious Disease"/>
            <person name="Wu L."/>
            <person name="Ma J."/>
        </authorList>
    </citation>
    <scope>NUCLEOTIDE SEQUENCE [LARGE SCALE GENOMIC DNA]</scope>
    <source>
        <strain evidence="7">CCUG 59189</strain>
    </source>
</reference>
<dbReference type="SUPFAM" id="SSF53850">
    <property type="entry name" value="Periplasmic binding protein-like II"/>
    <property type="match status" value="1"/>
</dbReference>
<evidence type="ECO:0000313" key="6">
    <source>
        <dbReference type="EMBL" id="MFD1177117.1"/>
    </source>
</evidence>
<evidence type="ECO:0000259" key="5">
    <source>
        <dbReference type="PROSITE" id="PS50931"/>
    </source>
</evidence>
<accession>A0ABW3RYN0</accession>
<dbReference type="Pfam" id="PF00126">
    <property type="entry name" value="HTH_1"/>
    <property type="match status" value="1"/>
</dbReference>
<dbReference type="SUPFAM" id="SSF46785">
    <property type="entry name" value="Winged helix' DNA-binding domain"/>
    <property type="match status" value="1"/>
</dbReference>
<dbReference type="InterPro" id="IPR000847">
    <property type="entry name" value="LysR_HTH_N"/>
</dbReference>
<evidence type="ECO:0000313" key="7">
    <source>
        <dbReference type="Proteomes" id="UP001597262"/>
    </source>
</evidence>
<dbReference type="EMBL" id="JBHTLM010000008">
    <property type="protein sequence ID" value="MFD1177117.1"/>
    <property type="molecule type" value="Genomic_DNA"/>
</dbReference>
<evidence type="ECO:0000256" key="2">
    <source>
        <dbReference type="ARBA" id="ARBA00023015"/>
    </source>
</evidence>
<dbReference type="PANTHER" id="PTHR30126">
    <property type="entry name" value="HTH-TYPE TRANSCRIPTIONAL REGULATOR"/>
    <property type="match status" value="1"/>
</dbReference>
<dbReference type="Proteomes" id="UP001597262">
    <property type="component" value="Unassembled WGS sequence"/>
</dbReference>
<dbReference type="Gene3D" id="1.10.10.10">
    <property type="entry name" value="Winged helix-like DNA-binding domain superfamily/Winged helix DNA-binding domain"/>
    <property type="match status" value="1"/>
</dbReference>
<proteinExistence type="inferred from homology"/>
<feature type="domain" description="HTH lysR-type" evidence="5">
    <location>
        <begin position="3"/>
        <end position="60"/>
    </location>
</feature>
<dbReference type="InterPro" id="IPR005119">
    <property type="entry name" value="LysR_subst-bd"/>
</dbReference>
<dbReference type="InterPro" id="IPR036388">
    <property type="entry name" value="WH-like_DNA-bd_sf"/>
</dbReference>
<comment type="similarity">
    <text evidence="1">Belongs to the LysR transcriptional regulatory family.</text>
</comment>
<dbReference type="CDD" id="cd05466">
    <property type="entry name" value="PBP2_LTTR_substrate"/>
    <property type="match status" value="1"/>
</dbReference>
<dbReference type="PROSITE" id="PS50931">
    <property type="entry name" value="HTH_LYSR"/>
    <property type="match status" value="1"/>
</dbReference>
<sequence>MYINLEHYRIFYITAKSGSFSKAAAELFTSQPAISQSIKQLEDKLGGQLFYRNARGVTLTVEGEVLFKYIEQGYGLMLTAERKFAELKQMNAGQLRISVCTAVCKYDLLESICEYNRMYPGIKINVKDQSSPEIARLLSVGEIDIGILNVRNLDESSMDVVKNIQIQDCFVAGTGYEQLNENPISVQQLADNYPLIMLQQGGSTREYIEEYFRSHEVRLSPQIELSHLDLIVEFAIKGMGIACVTKDYVQKELREGRLFEVPTSEPIPVRNLAVVTKKGMPVSTAAQRFIDLFCSA</sequence>